<dbReference type="GO" id="GO:0046872">
    <property type="term" value="F:metal ion binding"/>
    <property type="evidence" value="ECO:0007669"/>
    <property type="project" value="UniProtKB-KW"/>
</dbReference>
<evidence type="ECO:0000313" key="6">
    <source>
        <dbReference type="EMBL" id="KAJ7314720.1"/>
    </source>
</evidence>
<keyword evidence="4" id="KW-0378">Hydrolase</keyword>
<keyword evidence="5" id="KW-0862">Zinc</keyword>
<gene>
    <name evidence="6" type="ORF">DFH08DRAFT_648605</name>
</gene>
<keyword evidence="3" id="KW-0479">Metal-binding</keyword>
<dbReference type="SUPFAM" id="SSF53187">
    <property type="entry name" value="Zn-dependent exopeptidases"/>
    <property type="match status" value="1"/>
</dbReference>
<comment type="caution">
    <text evidence="6">The sequence shown here is derived from an EMBL/GenBank/DDBJ whole genome shotgun (WGS) entry which is preliminary data.</text>
</comment>
<evidence type="ECO:0000256" key="5">
    <source>
        <dbReference type="ARBA" id="ARBA00022833"/>
    </source>
</evidence>
<dbReference type="EMBL" id="JARIHO010000065">
    <property type="protein sequence ID" value="KAJ7314720.1"/>
    <property type="molecule type" value="Genomic_DNA"/>
</dbReference>
<dbReference type="GO" id="GO:0000328">
    <property type="term" value="C:fungal-type vacuole lumen"/>
    <property type="evidence" value="ECO:0007669"/>
    <property type="project" value="TreeGrafter"/>
</dbReference>
<dbReference type="InterPro" id="IPR047177">
    <property type="entry name" value="Pept_M20A"/>
</dbReference>
<evidence type="ECO:0000256" key="4">
    <source>
        <dbReference type="ARBA" id="ARBA00022801"/>
    </source>
</evidence>
<feature type="non-terminal residue" evidence="6">
    <location>
        <position position="66"/>
    </location>
</feature>
<dbReference type="AlphaFoldDB" id="A0AAD6ZAM3"/>
<comment type="similarity">
    <text evidence="1">Belongs to the peptidase M20A family.</text>
</comment>
<keyword evidence="2" id="KW-0645">Protease</keyword>
<name>A0AAD6ZAM3_9AGAR</name>
<reference evidence="6" key="1">
    <citation type="submission" date="2023-03" db="EMBL/GenBank/DDBJ databases">
        <title>Massive genome expansion in bonnet fungi (Mycena s.s.) driven by repeated elements and novel gene families across ecological guilds.</title>
        <authorList>
            <consortium name="Lawrence Berkeley National Laboratory"/>
            <person name="Harder C.B."/>
            <person name="Miyauchi S."/>
            <person name="Viragh M."/>
            <person name="Kuo A."/>
            <person name="Thoen E."/>
            <person name="Andreopoulos B."/>
            <person name="Lu D."/>
            <person name="Skrede I."/>
            <person name="Drula E."/>
            <person name="Henrissat B."/>
            <person name="Morin E."/>
            <person name="Kohler A."/>
            <person name="Barry K."/>
            <person name="LaButti K."/>
            <person name="Morin E."/>
            <person name="Salamov A."/>
            <person name="Lipzen A."/>
            <person name="Mereny Z."/>
            <person name="Hegedus B."/>
            <person name="Baldrian P."/>
            <person name="Stursova M."/>
            <person name="Weitz H."/>
            <person name="Taylor A."/>
            <person name="Grigoriev I.V."/>
            <person name="Nagy L.G."/>
            <person name="Martin F."/>
            <person name="Kauserud H."/>
        </authorList>
    </citation>
    <scope>NUCLEOTIDE SEQUENCE</scope>
    <source>
        <strain evidence="6">CBHHK002</strain>
    </source>
</reference>
<sequence length="66" mass="7455">EAEIFVAPGLMTGNTDTRFYWSLSSHIFRYGHRNMLSSGLGGIHTVNEHVCTDSFVELITYFMALI</sequence>
<proteinExistence type="inferred from homology"/>
<feature type="non-terminal residue" evidence="6">
    <location>
        <position position="1"/>
    </location>
</feature>
<evidence type="ECO:0000313" key="7">
    <source>
        <dbReference type="Proteomes" id="UP001218218"/>
    </source>
</evidence>
<dbReference type="GO" id="GO:0004180">
    <property type="term" value="F:carboxypeptidase activity"/>
    <property type="evidence" value="ECO:0007669"/>
    <property type="project" value="TreeGrafter"/>
</dbReference>
<organism evidence="6 7">
    <name type="scientific">Mycena albidolilacea</name>
    <dbReference type="NCBI Taxonomy" id="1033008"/>
    <lineage>
        <taxon>Eukaryota</taxon>
        <taxon>Fungi</taxon>
        <taxon>Dikarya</taxon>
        <taxon>Basidiomycota</taxon>
        <taxon>Agaricomycotina</taxon>
        <taxon>Agaricomycetes</taxon>
        <taxon>Agaricomycetidae</taxon>
        <taxon>Agaricales</taxon>
        <taxon>Marasmiineae</taxon>
        <taxon>Mycenaceae</taxon>
        <taxon>Mycena</taxon>
    </lineage>
</organism>
<dbReference type="PANTHER" id="PTHR45962:SF1">
    <property type="entry name" value="N-FATTY-ACYL-AMINO ACID SYNTHASE_HYDROLASE PM20D1"/>
    <property type="match status" value="1"/>
</dbReference>
<dbReference type="Proteomes" id="UP001218218">
    <property type="component" value="Unassembled WGS sequence"/>
</dbReference>
<evidence type="ECO:0000256" key="3">
    <source>
        <dbReference type="ARBA" id="ARBA00022723"/>
    </source>
</evidence>
<evidence type="ECO:0000256" key="2">
    <source>
        <dbReference type="ARBA" id="ARBA00022670"/>
    </source>
</evidence>
<dbReference type="GO" id="GO:0051603">
    <property type="term" value="P:proteolysis involved in protein catabolic process"/>
    <property type="evidence" value="ECO:0007669"/>
    <property type="project" value="TreeGrafter"/>
</dbReference>
<accession>A0AAD6ZAM3</accession>
<dbReference type="PANTHER" id="PTHR45962">
    <property type="entry name" value="N-FATTY-ACYL-AMINO ACID SYNTHASE/HYDROLASE PM20D1"/>
    <property type="match status" value="1"/>
</dbReference>
<keyword evidence="7" id="KW-1185">Reference proteome</keyword>
<evidence type="ECO:0008006" key="8">
    <source>
        <dbReference type="Google" id="ProtNLM"/>
    </source>
</evidence>
<evidence type="ECO:0000256" key="1">
    <source>
        <dbReference type="ARBA" id="ARBA00006247"/>
    </source>
</evidence>
<dbReference type="Gene3D" id="1.10.150.900">
    <property type="match status" value="1"/>
</dbReference>
<protein>
    <recommendedName>
        <fullName evidence="8">Peptidase M20</fullName>
    </recommendedName>
</protein>